<reference evidence="1" key="2">
    <citation type="journal article" date="2018" name="Sci. Data">
        <title>The draft genome sequence of cork oak.</title>
        <authorList>
            <person name="Ramos A.M."/>
            <person name="Usie A."/>
            <person name="Barbosa P."/>
            <person name="Barros P.M."/>
            <person name="Capote T."/>
            <person name="Chaves I."/>
            <person name="Simoes F."/>
            <person name="Abreu I."/>
            <person name="Carrasquinho I."/>
            <person name="Faro C."/>
            <person name="Guimaraes J.B."/>
            <person name="Mendonca D."/>
            <person name="Nobrega F."/>
            <person name="Rodrigues L."/>
            <person name="Saibo N.J.M."/>
            <person name="Varela M.C."/>
            <person name="Egas C."/>
            <person name="Matos J."/>
            <person name="Miguel C.M."/>
            <person name="Oliveira M.M."/>
            <person name="Ricardo C.P."/>
            <person name="Goncalves S."/>
        </authorList>
    </citation>
    <scope>NUCLEOTIDE SEQUENCE [LARGE SCALE GENOMIC DNA]</scope>
    <source>
        <strain evidence="1">HL8</strain>
    </source>
</reference>
<proteinExistence type="predicted"/>
<accession>A0AAW0MC31</accession>
<comment type="caution">
    <text evidence="1">The sequence shown here is derived from an EMBL/GenBank/DDBJ whole genome shotgun (WGS) entry which is preliminary data.</text>
</comment>
<organism evidence="1">
    <name type="scientific">Quercus suber</name>
    <name type="common">Cork oak</name>
    <dbReference type="NCBI Taxonomy" id="58331"/>
    <lineage>
        <taxon>Eukaryota</taxon>
        <taxon>Viridiplantae</taxon>
        <taxon>Streptophyta</taxon>
        <taxon>Embryophyta</taxon>
        <taxon>Tracheophyta</taxon>
        <taxon>Spermatophyta</taxon>
        <taxon>Magnoliopsida</taxon>
        <taxon>eudicotyledons</taxon>
        <taxon>Gunneridae</taxon>
        <taxon>Pentapetalae</taxon>
        <taxon>rosids</taxon>
        <taxon>fabids</taxon>
        <taxon>Fagales</taxon>
        <taxon>Fagaceae</taxon>
        <taxon>Quercus</taxon>
    </lineage>
</organism>
<reference evidence="1" key="3">
    <citation type="submission" date="2023-07" db="EMBL/GenBank/DDBJ databases">
        <title>An improved reference 1 genome and first organelle genomes of Quercus suber.</title>
        <authorList>
            <consortium name="Genosuber Consortium"/>
            <person name="Usie A."/>
            <person name="Serra O."/>
            <person name="Barros P."/>
        </authorList>
    </citation>
    <scope>NUCLEOTIDE SEQUENCE</scope>
    <source>
        <strain evidence="1">HL8</strain>
        <tissue evidence="1">Leaves</tissue>
    </source>
</reference>
<dbReference type="AlphaFoldDB" id="A0AAW0MC31"/>
<sequence>MLAVVCQTQPSSASSAAQIICERSRCEPHCKPPNASAKLTQSTAAPSPITAHSAAGAEKIEGKLKHCSIEKNSVSYCQIFAQDCVVFHWGASVIPNSNEEQCCCCYTVIFHQVRSLYAQLILDCHVNSGHMIW</sequence>
<name>A0AAW0MC31_QUESU</name>
<reference evidence="1" key="1">
    <citation type="submission" date="2017-12" db="EMBL/GenBank/DDBJ databases">
        <authorList>
            <person name="Barbosa P."/>
            <person name="Usie A."/>
            <person name="Ramos A.M."/>
        </authorList>
    </citation>
    <scope>NUCLEOTIDE SEQUENCE</scope>
    <source>
        <strain evidence="1">HL8</strain>
        <tissue evidence="1">Leaves</tissue>
    </source>
</reference>
<dbReference type="EMBL" id="PKMF04000007">
    <property type="protein sequence ID" value="KAK7860344.1"/>
    <property type="molecule type" value="Genomic_DNA"/>
</dbReference>
<protein>
    <submittedName>
        <fullName evidence="1">Uncharacterized protein</fullName>
    </submittedName>
</protein>
<evidence type="ECO:0000313" key="1">
    <source>
        <dbReference type="EMBL" id="KAK7860344.1"/>
    </source>
</evidence>
<gene>
    <name evidence="1" type="ORF">CFP56_039747</name>
</gene>